<dbReference type="EMBL" id="WNDS01000003">
    <property type="protein sequence ID" value="KAF1014516.1"/>
    <property type="molecule type" value="Genomic_DNA"/>
</dbReference>
<dbReference type="GO" id="GO:0000155">
    <property type="term" value="F:phosphorelay sensor kinase activity"/>
    <property type="evidence" value="ECO:0007669"/>
    <property type="project" value="TreeGrafter"/>
</dbReference>
<dbReference type="EC" id="2.7.13.3" evidence="2"/>
<evidence type="ECO:0000256" key="2">
    <source>
        <dbReference type="ARBA" id="ARBA00012438"/>
    </source>
</evidence>
<keyword evidence="5" id="KW-0418">Kinase</keyword>
<evidence type="ECO:0000313" key="8">
    <source>
        <dbReference type="EMBL" id="KAF1014516.1"/>
    </source>
</evidence>
<dbReference type="PANTHER" id="PTHR44936:SF10">
    <property type="entry name" value="SENSOR PROTEIN RSTB"/>
    <property type="match status" value="1"/>
</dbReference>
<evidence type="ECO:0000256" key="3">
    <source>
        <dbReference type="ARBA" id="ARBA00022679"/>
    </source>
</evidence>
<dbReference type="Gene3D" id="3.30.565.10">
    <property type="entry name" value="Histidine kinase-like ATPase, C-terminal domain"/>
    <property type="match status" value="1"/>
</dbReference>
<evidence type="ECO:0000256" key="4">
    <source>
        <dbReference type="ARBA" id="ARBA00022741"/>
    </source>
</evidence>
<accession>A0A7V8FFC1</accession>
<organism evidence="8 9">
    <name type="scientific">Stenotrophomonas maltophilia</name>
    <name type="common">Pseudomonas maltophilia</name>
    <name type="synonym">Xanthomonas maltophilia</name>
    <dbReference type="NCBI Taxonomy" id="40324"/>
    <lineage>
        <taxon>Bacteria</taxon>
        <taxon>Pseudomonadati</taxon>
        <taxon>Pseudomonadota</taxon>
        <taxon>Gammaproteobacteria</taxon>
        <taxon>Lysobacterales</taxon>
        <taxon>Lysobacteraceae</taxon>
        <taxon>Stenotrophomonas</taxon>
        <taxon>Stenotrophomonas maltophilia group</taxon>
    </lineage>
</organism>
<evidence type="ECO:0000256" key="1">
    <source>
        <dbReference type="ARBA" id="ARBA00000085"/>
    </source>
</evidence>
<dbReference type="PROSITE" id="PS50109">
    <property type="entry name" value="HIS_KIN"/>
    <property type="match status" value="1"/>
</dbReference>
<dbReference type="Pfam" id="PF02518">
    <property type="entry name" value="HATPase_c"/>
    <property type="match status" value="1"/>
</dbReference>
<dbReference type="InterPro" id="IPR004358">
    <property type="entry name" value="Sig_transdc_His_kin-like_C"/>
</dbReference>
<reference evidence="9" key="1">
    <citation type="journal article" date="2020" name="MBio">
        <title>Horizontal gene transfer to a defensive symbiont with a reduced genome amongst a multipartite beetle microbiome.</title>
        <authorList>
            <person name="Waterworth S.C."/>
            <person name="Florez L.V."/>
            <person name="Rees E.R."/>
            <person name="Hertweck C."/>
            <person name="Kaltenpoth M."/>
            <person name="Kwan J.C."/>
        </authorList>
    </citation>
    <scope>NUCLEOTIDE SEQUENCE [LARGE SCALE GENOMIC DNA]</scope>
</reference>
<dbReference type="InterPro" id="IPR003594">
    <property type="entry name" value="HATPase_dom"/>
</dbReference>
<keyword evidence="4" id="KW-0547">Nucleotide-binding</keyword>
<sequence length="88" mass="9557">MEVSLLAEDGQACLRVDDDGPGIPEADREKVLRPFTRLDESRSRDTGGFGLGLAIVCRIALRHGGELQVSRSRLGGARLELRWLPAGT</sequence>
<dbReference type="InterPro" id="IPR036890">
    <property type="entry name" value="HATPase_C_sf"/>
</dbReference>
<dbReference type="SUPFAM" id="SSF55874">
    <property type="entry name" value="ATPase domain of HSP90 chaperone/DNA topoisomerase II/histidine kinase"/>
    <property type="match status" value="1"/>
</dbReference>
<dbReference type="GO" id="GO:0005524">
    <property type="term" value="F:ATP binding"/>
    <property type="evidence" value="ECO:0007669"/>
    <property type="project" value="UniProtKB-KW"/>
</dbReference>
<dbReference type="GO" id="GO:0005886">
    <property type="term" value="C:plasma membrane"/>
    <property type="evidence" value="ECO:0007669"/>
    <property type="project" value="TreeGrafter"/>
</dbReference>
<gene>
    <name evidence="8" type="primary">rstB_3</name>
    <name evidence="8" type="ORF">GAK31_02002</name>
</gene>
<dbReference type="Proteomes" id="UP000487117">
    <property type="component" value="Unassembled WGS sequence"/>
</dbReference>
<dbReference type="SMART" id="SM00387">
    <property type="entry name" value="HATPase_c"/>
    <property type="match status" value="1"/>
</dbReference>
<comment type="catalytic activity">
    <reaction evidence="1">
        <text>ATP + protein L-histidine = ADP + protein N-phospho-L-histidine.</text>
        <dbReference type="EC" id="2.7.13.3"/>
    </reaction>
</comment>
<name>A0A7V8FFC1_STEMA</name>
<evidence type="ECO:0000313" key="9">
    <source>
        <dbReference type="Proteomes" id="UP000487117"/>
    </source>
</evidence>
<dbReference type="AlphaFoldDB" id="A0A7V8FFC1"/>
<dbReference type="InterPro" id="IPR050980">
    <property type="entry name" value="2C_sensor_his_kinase"/>
</dbReference>
<feature type="domain" description="Histidine kinase" evidence="7">
    <location>
        <begin position="1"/>
        <end position="87"/>
    </location>
</feature>
<evidence type="ECO:0000256" key="6">
    <source>
        <dbReference type="ARBA" id="ARBA00022840"/>
    </source>
</evidence>
<evidence type="ECO:0000259" key="7">
    <source>
        <dbReference type="PROSITE" id="PS50109"/>
    </source>
</evidence>
<dbReference type="PANTHER" id="PTHR44936">
    <property type="entry name" value="SENSOR PROTEIN CREC"/>
    <property type="match status" value="1"/>
</dbReference>
<keyword evidence="3" id="KW-0808">Transferase</keyword>
<evidence type="ECO:0000256" key="5">
    <source>
        <dbReference type="ARBA" id="ARBA00022777"/>
    </source>
</evidence>
<proteinExistence type="predicted"/>
<keyword evidence="6" id="KW-0067">ATP-binding</keyword>
<comment type="caution">
    <text evidence="8">The sequence shown here is derived from an EMBL/GenBank/DDBJ whole genome shotgun (WGS) entry which is preliminary data.</text>
</comment>
<dbReference type="PRINTS" id="PR00344">
    <property type="entry name" value="BCTRLSENSOR"/>
</dbReference>
<dbReference type="InterPro" id="IPR005467">
    <property type="entry name" value="His_kinase_dom"/>
</dbReference>
<protein>
    <recommendedName>
        <fullName evidence="2">histidine kinase</fullName>
        <ecNumber evidence="2">2.7.13.3</ecNumber>
    </recommendedName>
</protein>